<protein>
    <submittedName>
        <fullName evidence="1">Uncharacterized protein</fullName>
    </submittedName>
</protein>
<evidence type="ECO:0000313" key="1">
    <source>
        <dbReference type="EMBL" id="VEN41441.1"/>
    </source>
</evidence>
<name>A0A653C0T7_CALMS</name>
<sequence>MTQYNSVLNTHNRMLDLVLSDINCKVEKDDLPLVPEDNYHPSLSIALKVSDFKRYRFETNLNSKCYNFKKGNYLELYNEFLRTNWDSLMEIGDLYVPGK</sequence>
<accession>A0A653C0T7</accession>
<organism evidence="1 2">
    <name type="scientific">Callosobruchus maculatus</name>
    <name type="common">Southern cowpea weevil</name>
    <name type="synonym">Pulse bruchid</name>
    <dbReference type="NCBI Taxonomy" id="64391"/>
    <lineage>
        <taxon>Eukaryota</taxon>
        <taxon>Metazoa</taxon>
        <taxon>Ecdysozoa</taxon>
        <taxon>Arthropoda</taxon>
        <taxon>Hexapoda</taxon>
        <taxon>Insecta</taxon>
        <taxon>Pterygota</taxon>
        <taxon>Neoptera</taxon>
        <taxon>Endopterygota</taxon>
        <taxon>Coleoptera</taxon>
        <taxon>Polyphaga</taxon>
        <taxon>Cucujiformia</taxon>
        <taxon>Chrysomeloidea</taxon>
        <taxon>Chrysomelidae</taxon>
        <taxon>Bruchinae</taxon>
        <taxon>Bruchini</taxon>
        <taxon>Callosobruchus</taxon>
    </lineage>
</organism>
<reference evidence="1 2" key="1">
    <citation type="submission" date="2019-01" db="EMBL/GenBank/DDBJ databases">
        <authorList>
            <person name="Sayadi A."/>
        </authorList>
    </citation>
    <scope>NUCLEOTIDE SEQUENCE [LARGE SCALE GENOMIC DNA]</scope>
</reference>
<evidence type="ECO:0000313" key="2">
    <source>
        <dbReference type="Proteomes" id="UP000410492"/>
    </source>
</evidence>
<dbReference type="EMBL" id="CAACVG010006753">
    <property type="protein sequence ID" value="VEN41441.1"/>
    <property type="molecule type" value="Genomic_DNA"/>
</dbReference>
<dbReference type="AlphaFoldDB" id="A0A653C0T7"/>
<keyword evidence="2" id="KW-1185">Reference proteome</keyword>
<gene>
    <name evidence="1" type="ORF">CALMAC_LOCUS5256</name>
</gene>
<proteinExistence type="predicted"/>
<dbReference type="Proteomes" id="UP000410492">
    <property type="component" value="Unassembled WGS sequence"/>
</dbReference>
<dbReference type="OrthoDB" id="7701049at2759"/>